<name>A0AAN7B711_9PEZI</name>
<feature type="transmembrane region" description="Helical" evidence="7">
    <location>
        <begin position="351"/>
        <end position="373"/>
    </location>
</feature>
<dbReference type="EMBL" id="MU858113">
    <property type="protein sequence ID" value="KAK4213203.1"/>
    <property type="molecule type" value="Genomic_DNA"/>
</dbReference>
<evidence type="ECO:0000256" key="3">
    <source>
        <dbReference type="ARBA" id="ARBA00022692"/>
    </source>
</evidence>
<dbReference type="PROSITE" id="PS50850">
    <property type="entry name" value="MFS"/>
    <property type="match status" value="1"/>
</dbReference>
<dbReference type="Gene3D" id="1.20.1250.20">
    <property type="entry name" value="MFS general substrate transporter like domains"/>
    <property type="match status" value="2"/>
</dbReference>
<comment type="subcellular location">
    <subcellularLocation>
        <location evidence="1">Membrane</location>
        <topology evidence="1">Multi-pass membrane protein</topology>
    </subcellularLocation>
</comment>
<feature type="region of interest" description="Disordered" evidence="6">
    <location>
        <begin position="1"/>
        <end position="32"/>
    </location>
</feature>
<feature type="transmembrane region" description="Helical" evidence="7">
    <location>
        <begin position="316"/>
        <end position="339"/>
    </location>
</feature>
<keyword evidence="5 7" id="KW-0472">Membrane</keyword>
<organism evidence="9 10">
    <name type="scientific">Rhypophila decipiens</name>
    <dbReference type="NCBI Taxonomy" id="261697"/>
    <lineage>
        <taxon>Eukaryota</taxon>
        <taxon>Fungi</taxon>
        <taxon>Dikarya</taxon>
        <taxon>Ascomycota</taxon>
        <taxon>Pezizomycotina</taxon>
        <taxon>Sordariomycetes</taxon>
        <taxon>Sordariomycetidae</taxon>
        <taxon>Sordariales</taxon>
        <taxon>Naviculisporaceae</taxon>
        <taxon>Rhypophila</taxon>
    </lineage>
</organism>
<comment type="caution">
    <text evidence="9">The sequence shown here is derived from an EMBL/GenBank/DDBJ whole genome shotgun (WGS) entry which is preliminary data.</text>
</comment>
<evidence type="ECO:0000313" key="10">
    <source>
        <dbReference type="Proteomes" id="UP001301769"/>
    </source>
</evidence>
<dbReference type="Proteomes" id="UP001301769">
    <property type="component" value="Unassembled WGS sequence"/>
</dbReference>
<sequence>MTSKTDAKTTTMNVDKEKGHRDHPDGLSNLPVSSKEKDEAITMVGEQEHELDPALVARTVRKIDLYLLPVMIFGYGLCYYDKAILGSAALFGMTTDLSLSLVVSPASNGKPAVLDTTRLSWATSIFYFGMLAGLYPLTFALQRISNMGRLLGVLVIIWAAICMSTAGVTTHQGLYAQRFLLGFFEAVIPTSFMCIISSYYTQEEQSLRQSWWYSATCLWTIIGGGLNYGFSLVKGGALHSWQYIYLLAGTLTFLFGVICFFAAPSSPVTAWFLSKDEKFAAVERLRANQAGVRCTRLKWAHVRESINPREDGIKTLLVFVMMGSAYTINGAITGFGPLIVSTFNYTPHQAILLQFPLGGLGFVLMILTGWLGTRYRDIRLIMIGLGCLPVIAGCVIVWKSEWDPVHAVTPVIGYTMVGSFFPLVVTLTIATGMANVAGHTKKSFMSATIFVAYCVGNIVGPLMVRSQSRAQHYPELWLGLIICYIICIIASISLYVVLTRANKKKERTLLEQGLEDDQAERAKLAFQDLTDLQNPYFRYVL</sequence>
<evidence type="ECO:0000256" key="6">
    <source>
        <dbReference type="SAM" id="MobiDB-lite"/>
    </source>
</evidence>
<evidence type="ECO:0000313" key="9">
    <source>
        <dbReference type="EMBL" id="KAK4213203.1"/>
    </source>
</evidence>
<feature type="transmembrane region" description="Helical" evidence="7">
    <location>
        <begin position="476"/>
        <end position="498"/>
    </location>
</feature>
<dbReference type="InterPro" id="IPR020846">
    <property type="entry name" value="MFS_dom"/>
</dbReference>
<dbReference type="AlphaFoldDB" id="A0AAN7B711"/>
<reference evidence="9" key="2">
    <citation type="submission" date="2023-05" db="EMBL/GenBank/DDBJ databases">
        <authorList>
            <consortium name="Lawrence Berkeley National Laboratory"/>
            <person name="Steindorff A."/>
            <person name="Hensen N."/>
            <person name="Bonometti L."/>
            <person name="Westerberg I."/>
            <person name="Brannstrom I.O."/>
            <person name="Guillou S."/>
            <person name="Cros-Aarteil S."/>
            <person name="Calhoun S."/>
            <person name="Haridas S."/>
            <person name="Kuo A."/>
            <person name="Mondo S."/>
            <person name="Pangilinan J."/>
            <person name="Riley R."/>
            <person name="Labutti K."/>
            <person name="Andreopoulos B."/>
            <person name="Lipzen A."/>
            <person name="Chen C."/>
            <person name="Yanf M."/>
            <person name="Daum C."/>
            <person name="Ng V."/>
            <person name="Clum A."/>
            <person name="Ohm R."/>
            <person name="Martin F."/>
            <person name="Silar P."/>
            <person name="Natvig D."/>
            <person name="Lalanne C."/>
            <person name="Gautier V."/>
            <person name="Ament-Velasquez S.L."/>
            <person name="Kruys A."/>
            <person name="Hutchinson M.I."/>
            <person name="Powell A.J."/>
            <person name="Barry K."/>
            <person name="Miller A.N."/>
            <person name="Grigoriev I.V."/>
            <person name="Debuchy R."/>
            <person name="Gladieux P."/>
            <person name="Thoren M.H."/>
            <person name="Johannesson H."/>
        </authorList>
    </citation>
    <scope>NUCLEOTIDE SEQUENCE</scope>
    <source>
        <strain evidence="9">PSN293</strain>
    </source>
</reference>
<feature type="transmembrane region" description="Helical" evidence="7">
    <location>
        <begin position="380"/>
        <end position="399"/>
    </location>
</feature>
<dbReference type="GO" id="GO:0016020">
    <property type="term" value="C:membrane"/>
    <property type="evidence" value="ECO:0007669"/>
    <property type="project" value="UniProtKB-SubCell"/>
</dbReference>
<protein>
    <submittedName>
        <fullName evidence="9">Major facilitator superfamily domain-containing protein</fullName>
    </submittedName>
</protein>
<evidence type="ECO:0000256" key="4">
    <source>
        <dbReference type="ARBA" id="ARBA00022989"/>
    </source>
</evidence>
<keyword evidence="2" id="KW-0813">Transport</keyword>
<evidence type="ECO:0000256" key="7">
    <source>
        <dbReference type="SAM" id="Phobius"/>
    </source>
</evidence>
<feature type="transmembrane region" description="Helical" evidence="7">
    <location>
        <begin position="63"/>
        <end position="80"/>
    </location>
</feature>
<feature type="transmembrane region" description="Helical" evidence="7">
    <location>
        <begin position="211"/>
        <end position="230"/>
    </location>
</feature>
<dbReference type="PANTHER" id="PTHR43791">
    <property type="entry name" value="PERMEASE-RELATED"/>
    <property type="match status" value="1"/>
</dbReference>
<feature type="transmembrane region" description="Helical" evidence="7">
    <location>
        <begin position="242"/>
        <end position="263"/>
    </location>
</feature>
<keyword evidence="3 7" id="KW-0812">Transmembrane</keyword>
<feature type="compositionally biased region" description="Polar residues" evidence="6">
    <location>
        <begin position="1"/>
        <end position="13"/>
    </location>
</feature>
<feature type="compositionally biased region" description="Basic and acidic residues" evidence="6">
    <location>
        <begin position="14"/>
        <end position="25"/>
    </location>
</feature>
<accession>A0AAN7B711</accession>
<feature type="transmembrane region" description="Helical" evidence="7">
    <location>
        <begin position="119"/>
        <end position="138"/>
    </location>
</feature>
<feature type="domain" description="Major facilitator superfamily (MFS) profile" evidence="8">
    <location>
        <begin position="67"/>
        <end position="502"/>
    </location>
</feature>
<feature type="transmembrane region" description="Helical" evidence="7">
    <location>
        <begin position="180"/>
        <end position="199"/>
    </location>
</feature>
<evidence type="ECO:0000256" key="5">
    <source>
        <dbReference type="ARBA" id="ARBA00023136"/>
    </source>
</evidence>
<feature type="transmembrane region" description="Helical" evidence="7">
    <location>
        <begin position="444"/>
        <end position="464"/>
    </location>
</feature>
<reference evidence="9" key="1">
    <citation type="journal article" date="2023" name="Mol. Phylogenet. Evol.">
        <title>Genome-scale phylogeny and comparative genomics of the fungal order Sordariales.</title>
        <authorList>
            <person name="Hensen N."/>
            <person name="Bonometti L."/>
            <person name="Westerberg I."/>
            <person name="Brannstrom I.O."/>
            <person name="Guillou S."/>
            <person name="Cros-Aarteil S."/>
            <person name="Calhoun S."/>
            <person name="Haridas S."/>
            <person name="Kuo A."/>
            <person name="Mondo S."/>
            <person name="Pangilinan J."/>
            <person name="Riley R."/>
            <person name="LaButti K."/>
            <person name="Andreopoulos B."/>
            <person name="Lipzen A."/>
            <person name="Chen C."/>
            <person name="Yan M."/>
            <person name="Daum C."/>
            <person name="Ng V."/>
            <person name="Clum A."/>
            <person name="Steindorff A."/>
            <person name="Ohm R.A."/>
            <person name="Martin F."/>
            <person name="Silar P."/>
            <person name="Natvig D.O."/>
            <person name="Lalanne C."/>
            <person name="Gautier V."/>
            <person name="Ament-Velasquez S.L."/>
            <person name="Kruys A."/>
            <person name="Hutchinson M.I."/>
            <person name="Powell A.J."/>
            <person name="Barry K."/>
            <person name="Miller A.N."/>
            <person name="Grigoriev I.V."/>
            <person name="Debuchy R."/>
            <person name="Gladieux P."/>
            <person name="Hiltunen Thoren M."/>
            <person name="Johannesson H."/>
        </authorList>
    </citation>
    <scope>NUCLEOTIDE SEQUENCE</scope>
    <source>
        <strain evidence="9">PSN293</strain>
    </source>
</reference>
<feature type="transmembrane region" description="Helical" evidence="7">
    <location>
        <begin position="150"/>
        <end position="168"/>
    </location>
</feature>
<feature type="transmembrane region" description="Helical" evidence="7">
    <location>
        <begin position="411"/>
        <end position="432"/>
    </location>
</feature>
<dbReference type="GO" id="GO:0022857">
    <property type="term" value="F:transmembrane transporter activity"/>
    <property type="evidence" value="ECO:0007669"/>
    <property type="project" value="InterPro"/>
</dbReference>
<keyword evidence="10" id="KW-1185">Reference proteome</keyword>
<dbReference type="PANTHER" id="PTHR43791:SF55">
    <property type="entry name" value="TRANSPORTER, PUTATIVE (AFU_ORTHOLOGUE AFUA_6G01820)-RELATED"/>
    <property type="match status" value="1"/>
</dbReference>
<keyword evidence="4 7" id="KW-1133">Transmembrane helix</keyword>
<dbReference type="SUPFAM" id="SSF103473">
    <property type="entry name" value="MFS general substrate transporter"/>
    <property type="match status" value="1"/>
</dbReference>
<evidence type="ECO:0000256" key="1">
    <source>
        <dbReference type="ARBA" id="ARBA00004141"/>
    </source>
</evidence>
<dbReference type="Pfam" id="PF07690">
    <property type="entry name" value="MFS_1"/>
    <property type="match status" value="1"/>
</dbReference>
<gene>
    <name evidence="9" type="ORF">QBC37DRAFT_423531</name>
</gene>
<dbReference type="InterPro" id="IPR011701">
    <property type="entry name" value="MFS"/>
</dbReference>
<proteinExistence type="predicted"/>
<evidence type="ECO:0000259" key="8">
    <source>
        <dbReference type="PROSITE" id="PS50850"/>
    </source>
</evidence>
<evidence type="ECO:0000256" key="2">
    <source>
        <dbReference type="ARBA" id="ARBA00022448"/>
    </source>
</evidence>
<dbReference type="InterPro" id="IPR036259">
    <property type="entry name" value="MFS_trans_sf"/>
</dbReference>